<dbReference type="PROSITE" id="PS51063">
    <property type="entry name" value="HTH_CRP_2"/>
    <property type="match status" value="1"/>
</dbReference>
<dbReference type="SUPFAM" id="SSF51206">
    <property type="entry name" value="cAMP-binding domain-like"/>
    <property type="match status" value="1"/>
</dbReference>
<dbReference type="Gene3D" id="2.60.120.10">
    <property type="entry name" value="Jelly Rolls"/>
    <property type="match status" value="1"/>
</dbReference>
<evidence type="ECO:0000259" key="4">
    <source>
        <dbReference type="PROSITE" id="PS51063"/>
    </source>
</evidence>
<proteinExistence type="predicted"/>
<organism evidence="5 6">
    <name type="scientific">Aquimixticola soesokkakensis</name>
    <dbReference type="NCBI Taxonomy" id="1519096"/>
    <lineage>
        <taxon>Bacteria</taxon>
        <taxon>Pseudomonadati</taxon>
        <taxon>Pseudomonadota</taxon>
        <taxon>Alphaproteobacteria</taxon>
        <taxon>Rhodobacterales</taxon>
        <taxon>Paracoccaceae</taxon>
        <taxon>Aquimixticola</taxon>
    </lineage>
</organism>
<dbReference type="AlphaFoldDB" id="A0A1Y5T769"/>
<dbReference type="GO" id="GO:0003677">
    <property type="term" value="F:DNA binding"/>
    <property type="evidence" value="ECO:0007669"/>
    <property type="project" value="UniProtKB-KW"/>
</dbReference>
<dbReference type="Gene3D" id="1.10.10.10">
    <property type="entry name" value="Winged helix-like DNA-binding domain superfamily/Winged helix DNA-binding domain"/>
    <property type="match status" value="1"/>
</dbReference>
<dbReference type="GO" id="GO:0006355">
    <property type="term" value="P:regulation of DNA-templated transcription"/>
    <property type="evidence" value="ECO:0007669"/>
    <property type="project" value="InterPro"/>
</dbReference>
<feature type="domain" description="HTH crp-type" evidence="4">
    <location>
        <begin position="131"/>
        <end position="210"/>
    </location>
</feature>
<dbReference type="Pfam" id="PF13545">
    <property type="entry name" value="HTH_Crp_2"/>
    <property type="match status" value="1"/>
</dbReference>
<keyword evidence="6" id="KW-1185">Reference proteome</keyword>
<evidence type="ECO:0000256" key="1">
    <source>
        <dbReference type="ARBA" id="ARBA00023015"/>
    </source>
</evidence>
<dbReference type="InterPro" id="IPR036388">
    <property type="entry name" value="WH-like_DNA-bd_sf"/>
</dbReference>
<accession>A0A1Y5T769</accession>
<dbReference type="InterPro" id="IPR012318">
    <property type="entry name" value="HTH_CRP"/>
</dbReference>
<name>A0A1Y5T769_9RHOB</name>
<gene>
    <name evidence="5" type="primary">fixK_2</name>
    <name evidence="5" type="ORF">AQS8620_02531</name>
</gene>
<evidence type="ECO:0000256" key="3">
    <source>
        <dbReference type="ARBA" id="ARBA00023163"/>
    </source>
</evidence>
<evidence type="ECO:0000313" key="5">
    <source>
        <dbReference type="EMBL" id="SLN57367.1"/>
    </source>
</evidence>
<dbReference type="InterPro" id="IPR014710">
    <property type="entry name" value="RmlC-like_jellyroll"/>
</dbReference>
<dbReference type="SUPFAM" id="SSF46785">
    <property type="entry name" value="Winged helix' DNA-binding domain"/>
    <property type="match status" value="1"/>
</dbReference>
<evidence type="ECO:0000256" key="2">
    <source>
        <dbReference type="ARBA" id="ARBA00023125"/>
    </source>
</evidence>
<dbReference type="SMART" id="SM00419">
    <property type="entry name" value="HTH_CRP"/>
    <property type="match status" value="1"/>
</dbReference>
<keyword evidence="2" id="KW-0238">DNA-binding</keyword>
<dbReference type="EMBL" id="FWFS01000009">
    <property type="protein sequence ID" value="SLN57367.1"/>
    <property type="molecule type" value="Genomic_DNA"/>
</dbReference>
<dbReference type="OrthoDB" id="7584044at2"/>
<dbReference type="InterPro" id="IPR018490">
    <property type="entry name" value="cNMP-bd_dom_sf"/>
</dbReference>
<protein>
    <submittedName>
        <fullName evidence="5">Nitrogen fixation regulation protein FixK</fullName>
    </submittedName>
</protein>
<keyword evidence="3" id="KW-0804">Transcription</keyword>
<evidence type="ECO:0000313" key="6">
    <source>
        <dbReference type="Proteomes" id="UP000193862"/>
    </source>
</evidence>
<dbReference type="Proteomes" id="UP000193862">
    <property type="component" value="Unassembled WGS sequence"/>
</dbReference>
<keyword evidence="1" id="KW-0805">Transcription regulation</keyword>
<dbReference type="RefSeq" id="WP_085837240.1">
    <property type="nucleotide sequence ID" value="NZ_FWFS01000009.1"/>
</dbReference>
<sequence length="227" mass="25571">MRHTEVADLDRFKTGEMTIRPGRPFMHEGVGQGGLFRLQSGMGLQSVNLPDGRRQVTCMLVPDDVIGIEDGFLDTVSRTAEATTELRLSVYDKRGFLTHLCENPKRATTLVRLLSLSERRATDQMVTLGQRGAAESICWAVYRFYRRLDAISMTHPFGEGGVSFPFPYRQRDLADALGLSLVHTNKTLARLRDLDLVHWRGDRIEVAAVTRLRTHAGIPDREDDAFD</sequence>
<reference evidence="5 6" key="1">
    <citation type="submission" date="2017-03" db="EMBL/GenBank/DDBJ databases">
        <authorList>
            <person name="Afonso C.L."/>
            <person name="Miller P.J."/>
            <person name="Scott M.A."/>
            <person name="Spackman E."/>
            <person name="Goraichik I."/>
            <person name="Dimitrov K.M."/>
            <person name="Suarez D.L."/>
            <person name="Swayne D.E."/>
        </authorList>
    </citation>
    <scope>NUCLEOTIDE SEQUENCE [LARGE SCALE GENOMIC DNA]</scope>
    <source>
        <strain evidence="5 6">CECT 8620</strain>
    </source>
</reference>
<dbReference type="InterPro" id="IPR036390">
    <property type="entry name" value="WH_DNA-bd_sf"/>
</dbReference>